<dbReference type="EMBL" id="JAKOGI010001807">
    <property type="protein sequence ID" value="KAJ8423999.1"/>
    <property type="molecule type" value="Genomic_DNA"/>
</dbReference>
<evidence type="ECO:0000313" key="2">
    <source>
        <dbReference type="EMBL" id="KAJ8423999.1"/>
    </source>
</evidence>
<name>A0A9Q1GRK4_9CARY</name>
<evidence type="ECO:0000313" key="3">
    <source>
        <dbReference type="Proteomes" id="UP001153076"/>
    </source>
</evidence>
<sequence>MHPLEEGSDSITQEKLTHQDPSKVTPMNRPEYIEEFGPWMRVKKPTRKKKTKPNNGPRKEKDTYPQTRSSPQRVDTRSAGNTLGATGKFPNHAGHSKEAQCANPGGSRFEILGDFDTEENSDAVHPLEEGNNNSPNEEHAATDNIISMPYEKKKPRKRKAIVTQEETPQNYTPLLNPRQSFSKSPYDGYSHPGMAVLPSEESSHNRMVVYQTFVVDTQTKDDRGRIIDKKGCYVPTVEHPTYLIIVDG</sequence>
<accession>A0A9Q1GRK4</accession>
<reference evidence="2" key="1">
    <citation type="submission" date="2022-04" db="EMBL/GenBank/DDBJ databases">
        <title>Carnegiea gigantea Genome sequencing and assembly v2.</title>
        <authorList>
            <person name="Copetti D."/>
            <person name="Sanderson M.J."/>
            <person name="Burquez A."/>
            <person name="Wojciechowski M.F."/>
        </authorList>
    </citation>
    <scope>NUCLEOTIDE SEQUENCE</scope>
    <source>
        <strain evidence="2">SGP5-SGP5p</strain>
        <tissue evidence="2">Aerial part</tissue>
    </source>
</reference>
<organism evidence="2 3">
    <name type="scientific">Carnegiea gigantea</name>
    <dbReference type="NCBI Taxonomy" id="171969"/>
    <lineage>
        <taxon>Eukaryota</taxon>
        <taxon>Viridiplantae</taxon>
        <taxon>Streptophyta</taxon>
        <taxon>Embryophyta</taxon>
        <taxon>Tracheophyta</taxon>
        <taxon>Spermatophyta</taxon>
        <taxon>Magnoliopsida</taxon>
        <taxon>eudicotyledons</taxon>
        <taxon>Gunneridae</taxon>
        <taxon>Pentapetalae</taxon>
        <taxon>Caryophyllales</taxon>
        <taxon>Cactineae</taxon>
        <taxon>Cactaceae</taxon>
        <taxon>Cactoideae</taxon>
        <taxon>Echinocereeae</taxon>
        <taxon>Carnegiea</taxon>
    </lineage>
</organism>
<feature type="compositionally biased region" description="Polar residues" evidence="1">
    <location>
        <begin position="64"/>
        <end position="84"/>
    </location>
</feature>
<proteinExistence type="predicted"/>
<feature type="compositionally biased region" description="Basic residues" evidence="1">
    <location>
        <begin position="41"/>
        <end position="52"/>
    </location>
</feature>
<keyword evidence="3" id="KW-1185">Reference proteome</keyword>
<feature type="region of interest" description="Disordered" evidence="1">
    <location>
        <begin position="1"/>
        <end position="141"/>
    </location>
</feature>
<protein>
    <submittedName>
        <fullName evidence="2">Uncharacterized protein</fullName>
    </submittedName>
</protein>
<dbReference type="AlphaFoldDB" id="A0A9Q1GRK4"/>
<evidence type="ECO:0000256" key="1">
    <source>
        <dbReference type="SAM" id="MobiDB-lite"/>
    </source>
</evidence>
<dbReference type="Proteomes" id="UP001153076">
    <property type="component" value="Unassembled WGS sequence"/>
</dbReference>
<comment type="caution">
    <text evidence="2">The sequence shown here is derived from an EMBL/GenBank/DDBJ whole genome shotgun (WGS) entry which is preliminary data.</text>
</comment>
<gene>
    <name evidence="2" type="ORF">Cgig2_006620</name>
</gene>